<comment type="caution">
    <text evidence="6">The sequence shown here is derived from an EMBL/GenBank/DDBJ whole genome shotgun (WGS) entry which is preliminary data.</text>
</comment>
<keyword evidence="1" id="KW-0479">Metal-binding</keyword>
<evidence type="ECO:0000256" key="3">
    <source>
        <dbReference type="ARBA" id="ARBA00023004"/>
    </source>
</evidence>
<evidence type="ECO:0000259" key="5">
    <source>
        <dbReference type="Pfam" id="PF00149"/>
    </source>
</evidence>
<gene>
    <name evidence="6" type="ORF">GK108_02295</name>
</gene>
<dbReference type="InterPro" id="IPR029052">
    <property type="entry name" value="Metallo-depent_PP-like"/>
</dbReference>
<evidence type="ECO:0000313" key="7">
    <source>
        <dbReference type="Proteomes" id="UP000474175"/>
    </source>
</evidence>
<evidence type="ECO:0000256" key="4">
    <source>
        <dbReference type="ARBA" id="ARBA00025742"/>
    </source>
</evidence>
<dbReference type="InterPro" id="IPR050884">
    <property type="entry name" value="CNP_phosphodiesterase-III"/>
</dbReference>
<evidence type="ECO:0000313" key="6">
    <source>
        <dbReference type="EMBL" id="NDU93690.1"/>
    </source>
</evidence>
<reference evidence="6 7" key="1">
    <citation type="submission" date="2020-02" db="EMBL/GenBank/DDBJ databases">
        <title>Draft genome sequence of two Spirosoma agri KCTC 52727 and Spirosoma terrae KCTC 52035.</title>
        <authorList>
            <person name="Rojas J."/>
            <person name="Ambika Manirajan B."/>
            <person name="Suarez C."/>
            <person name="Ratering S."/>
            <person name="Schnell S."/>
        </authorList>
    </citation>
    <scope>NUCLEOTIDE SEQUENCE [LARGE SCALE GENOMIC DNA]</scope>
    <source>
        <strain evidence="6 7">KCTC 52035</strain>
    </source>
</reference>
<dbReference type="Gene3D" id="3.60.21.10">
    <property type="match status" value="1"/>
</dbReference>
<dbReference type="Proteomes" id="UP000474175">
    <property type="component" value="Unassembled WGS sequence"/>
</dbReference>
<dbReference type="EMBL" id="JAAFZH010000001">
    <property type="protein sequence ID" value="NDU93690.1"/>
    <property type="molecule type" value="Genomic_DNA"/>
</dbReference>
<dbReference type="PANTHER" id="PTHR42988">
    <property type="entry name" value="PHOSPHOHYDROLASE"/>
    <property type="match status" value="1"/>
</dbReference>
<sequence length="297" mass="33753">MDQESHKKEILFLSDTQAPMWVERLVLRTHQNTKATTTIFAEIIRLKPDVLYWLGDIVSLGYRNNKWRIIDEFLAKCTAVGTAVYAIMGNHDVMGRPKKGARNFQKRFPEHIPTGYVKITDSIAVVMLNSNFSTLSIAELVKQQTWYEKTLKDLDEDPAVNVAIVTCHHAPYSNSKLVGSSKLVQQRFVPAYTKARKTKLFITGHSHAFERYQFDGKEFLVIGGGGGLRQPLNMSPTRLPDLATTYKPLFHYLAVRREGDGLRLTSYCLRSDFSGFDQGYQFEIPSEVEVEETPLAD</sequence>
<keyword evidence="7" id="KW-1185">Reference proteome</keyword>
<dbReference type="SUPFAM" id="SSF56300">
    <property type="entry name" value="Metallo-dependent phosphatases"/>
    <property type="match status" value="1"/>
</dbReference>
<dbReference type="InterPro" id="IPR004843">
    <property type="entry name" value="Calcineurin-like_PHP"/>
</dbReference>
<dbReference type="Pfam" id="PF00149">
    <property type="entry name" value="Metallophos"/>
    <property type="match status" value="1"/>
</dbReference>
<dbReference type="AlphaFoldDB" id="A0A6L9L066"/>
<dbReference type="GO" id="GO:0016787">
    <property type="term" value="F:hydrolase activity"/>
    <property type="evidence" value="ECO:0007669"/>
    <property type="project" value="UniProtKB-KW"/>
</dbReference>
<evidence type="ECO:0000256" key="2">
    <source>
        <dbReference type="ARBA" id="ARBA00022801"/>
    </source>
</evidence>
<keyword evidence="2" id="KW-0378">Hydrolase</keyword>
<dbReference type="CDD" id="cd00838">
    <property type="entry name" value="MPP_superfamily"/>
    <property type="match status" value="1"/>
</dbReference>
<dbReference type="PANTHER" id="PTHR42988:SF2">
    <property type="entry name" value="CYCLIC NUCLEOTIDE PHOSPHODIESTERASE CBUA0032-RELATED"/>
    <property type="match status" value="1"/>
</dbReference>
<protein>
    <submittedName>
        <fullName evidence="6">Metallophosphoesterase</fullName>
    </submittedName>
</protein>
<proteinExistence type="inferred from homology"/>
<feature type="domain" description="Calcineurin-like phosphoesterase" evidence="5">
    <location>
        <begin position="10"/>
        <end position="208"/>
    </location>
</feature>
<keyword evidence="3" id="KW-0408">Iron</keyword>
<organism evidence="6 7">
    <name type="scientific">Spirosoma terrae</name>
    <dbReference type="NCBI Taxonomy" id="1968276"/>
    <lineage>
        <taxon>Bacteria</taxon>
        <taxon>Pseudomonadati</taxon>
        <taxon>Bacteroidota</taxon>
        <taxon>Cytophagia</taxon>
        <taxon>Cytophagales</taxon>
        <taxon>Cytophagaceae</taxon>
        <taxon>Spirosoma</taxon>
    </lineage>
</organism>
<accession>A0A6L9L066</accession>
<comment type="similarity">
    <text evidence="4">Belongs to the cyclic nucleotide phosphodiesterase class-III family.</text>
</comment>
<dbReference type="GO" id="GO:0046872">
    <property type="term" value="F:metal ion binding"/>
    <property type="evidence" value="ECO:0007669"/>
    <property type="project" value="UniProtKB-KW"/>
</dbReference>
<evidence type="ECO:0000256" key="1">
    <source>
        <dbReference type="ARBA" id="ARBA00022723"/>
    </source>
</evidence>
<dbReference type="RefSeq" id="WP_163942135.1">
    <property type="nucleotide sequence ID" value="NZ_JAAFZH010000001.1"/>
</dbReference>
<name>A0A6L9L066_9BACT</name>